<keyword evidence="1" id="KW-1133">Transmembrane helix</keyword>
<keyword evidence="3" id="KW-1185">Reference proteome</keyword>
<comment type="caution">
    <text evidence="2">The sequence shown here is derived from an EMBL/GenBank/DDBJ whole genome shotgun (WGS) entry which is preliminary data.</text>
</comment>
<organism evidence="2 3">
    <name type="scientific">Kangiella spongicola</name>
    <dbReference type="NCBI Taxonomy" id="796379"/>
    <lineage>
        <taxon>Bacteria</taxon>
        <taxon>Pseudomonadati</taxon>
        <taxon>Pseudomonadota</taxon>
        <taxon>Gammaproteobacteria</taxon>
        <taxon>Kangiellales</taxon>
        <taxon>Kangiellaceae</taxon>
        <taxon>Kangiella</taxon>
    </lineage>
</organism>
<dbReference type="Proteomes" id="UP000247689">
    <property type="component" value="Unassembled WGS sequence"/>
</dbReference>
<feature type="transmembrane region" description="Helical" evidence="1">
    <location>
        <begin position="6"/>
        <end position="24"/>
    </location>
</feature>
<reference evidence="2 3" key="1">
    <citation type="submission" date="2018-05" db="EMBL/GenBank/DDBJ databases">
        <title>Kangiella spongicola genome sequence.</title>
        <authorList>
            <person name="Maclea K.S."/>
            <person name="Goen A.E."/>
            <person name="Kelley C."/>
            <person name="Underriner A."/>
            <person name="Silverwood T."/>
            <person name="Trachtenberg A.M."/>
        </authorList>
    </citation>
    <scope>NUCLEOTIDE SEQUENCE [LARGE SCALE GENOMIC DNA]</scope>
    <source>
        <strain evidence="2 3">ATCC BAA-2076</strain>
    </source>
</reference>
<protein>
    <submittedName>
        <fullName evidence="2">Uncharacterized protein</fullName>
    </submittedName>
</protein>
<keyword evidence="1" id="KW-0812">Transmembrane</keyword>
<evidence type="ECO:0000313" key="3">
    <source>
        <dbReference type="Proteomes" id="UP000247689"/>
    </source>
</evidence>
<accession>A0A318D0P6</accession>
<evidence type="ECO:0000313" key="2">
    <source>
        <dbReference type="EMBL" id="PXF62561.1"/>
    </source>
</evidence>
<proteinExistence type="predicted"/>
<dbReference type="AlphaFoldDB" id="A0A318D0P6"/>
<dbReference type="EMBL" id="QICH01000003">
    <property type="protein sequence ID" value="PXF62561.1"/>
    <property type="molecule type" value="Genomic_DNA"/>
</dbReference>
<sequence length="145" mass="16900">MQLKKIIIILVSVLITALSYYAGWWKGESRVLYKESKGEVTIMIYRSGSFISGYQAELSVDNLVGETINIPMFKFYDSPNDWRGFIDEIYWINDKEIVIKFHPSLFAHNKKMYLLQSKKSDVFGGVKVIFNVPNDSEINKYEKMH</sequence>
<keyword evidence="1" id="KW-0472">Membrane</keyword>
<name>A0A318D0P6_9GAMM</name>
<evidence type="ECO:0000256" key="1">
    <source>
        <dbReference type="SAM" id="Phobius"/>
    </source>
</evidence>
<dbReference type="RefSeq" id="WP_110201470.1">
    <property type="nucleotide sequence ID" value="NZ_QICH01000003.1"/>
</dbReference>
<gene>
    <name evidence="2" type="ORF">DL796_09475</name>
</gene>